<proteinExistence type="predicted"/>
<sequence>MKLTKVQEKAVNEIVSCFNSLNKTKVIFKAPTGAGKTFMIANVIDRIINQRNDKKLIFVLATISDASLPQQLETHIRKYLPYLNNSFEIKYVISPSSSKTGNKVKDYTANIPLMPNGGLLIFGLASFGKNRIFTEEGILDTFIDNIKNSLDTELIYIRDEAHRANDSKRENSLNKDTEKANEKLKNAAHFYIEMTATPKNIHDSSIVEITEKELREDETKLLKERLVYNEGIDEIKEEEIENSQLLEKACQKFKEIKKDYVDKDNKYGLKGINPAMLIQVENKTKENEEEFNKQMELIIRILKKYHLNWVTYFSDDKKDSSGREEISLDKISKNNSDVDVIIFKVGPSVGWDIPRACMLVQLRNVSSETLSIQTVGRIKRNPAVKGVNNENWDTKNPAFSYYIYSYSRVPSIEYLASFSLKKEYKNIDFISGVIDKNQYYDFKRSSEYRNRILNLISKDQLQEQCDLLIEEYKDKSKIIFESEKLLNTDKRIISKAIFNTIDLALANENLIEKQKNYWNLNLKNEVLNQLKQVAKELKINPELVIYAFFTLKKSEIRQIYLNFQEQKHQNQLGIDYKIIKAKLPDFVAIEKDDFNNNLNVFKLENNENLNLKSAYENAYISKETQWIAETSTKENFFVYTSNPEKSFLKKLRNFLNKKAIESNPISVWAINPVYTGIYFEYIDGDIKEIRKSFPDYLIKIKDHLVAIEVKSTNDYDSEKTTKIEKGYKKFLHQKNLKIFEDSFTLVVYKPEEDEFSGMSTIQNINNKIEEYDSFSSFLNDIIKELN</sequence>
<organism evidence="2 3">
    <name type="scientific">Mycoplasmopsis gallinarum</name>
    <dbReference type="NCBI Taxonomy" id="29557"/>
    <lineage>
        <taxon>Bacteria</taxon>
        <taxon>Bacillati</taxon>
        <taxon>Mycoplasmatota</taxon>
        <taxon>Mycoplasmoidales</taxon>
        <taxon>Metamycoplasmataceae</taxon>
        <taxon>Mycoplasmopsis</taxon>
    </lineage>
</organism>
<dbReference type="OrthoDB" id="9804145at2"/>
<dbReference type="Gene3D" id="3.40.50.300">
    <property type="entry name" value="P-loop containing nucleotide triphosphate hydrolases"/>
    <property type="match status" value="2"/>
</dbReference>
<dbReference type="GO" id="GO:0005524">
    <property type="term" value="F:ATP binding"/>
    <property type="evidence" value="ECO:0007669"/>
    <property type="project" value="InterPro"/>
</dbReference>
<comment type="caution">
    <text evidence="2">The sequence shown here is derived from an EMBL/GenBank/DDBJ whole genome shotgun (WGS) entry which is preliminary data.</text>
</comment>
<gene>
    <name evidence="2" type="ORF">MGALLINA_03730</name>
</gene>
<dbReference type="SUPFAM" id="SSF52540">
    <property type="entry name" value="P-loop containing nucleoside triphosphate hydrolases"/>
    <property type="match status" value="2"/>
</dbReference>
<dbReference type="REBASE" id="159054">
    <property type="entry name" value="MgaIPTORF3740P"/>
</dbReference>
<dbReference type="Proteomes" id="UP000076983">
    <property type="component" value="Unassembled WGS sequence"/>
</dbReference>
<dbReference type="RefSeq" id="WP_063626163.1">
    <property type="nucleotide sequence ID" value="NZ_LVLH01000033.1"/>
</dbReference>
<accession>A0A168RE55</accession>
<dbReference type="GO" id="GO:0003677">
    <property type="term" value="F:DNA binding"/>
    <property type="evidence" value="ECO:0007669"/>
    <property type="project" value="InterPro"/>
</dbReference>
<dbReference type="PANTHER" id="PTHR47396:SF1">
    <property type="entry name" value="ATP-DEPENDENT HELICASE IRC3-RELATED"/>
    <property type="match status" value="1"/>
</dbReference>
<evidence type="ECO:0000313" key="3">
    <source>
        <dbReference type="Proteomes" id="UP000076983"/>
    </source>
</evidence>
<dbReference type="STRING" id="29557.MGALLINA_03730"/>
<dbReference type="InterPro" id="IPR027417">
    <property type="entry name" value="P-loop_NTPase"/>
</dbReference>
<name>A0A168RE55_9BACT</name>
<dbReference type="InterPro" id="IPR006935">
    <property type="entry name" value="Helicase/UvrB_N"/>
</dbReference>
<dbReference type="PANTHER" id="PTHR47396">
    <property type="entry name" value="TYPE I RESTRICTION ENZYME ECOKI R PROTEIN"/>
    <property type="match status" value="1"/>
</dbReference>
<dbReference type="AlphaFoldDB" id="A0A168RE55"/>
<dbReference type="GO" id="GO:0005829">
    <property type="term" value="C:cytosol"/>
    <property type="evidence" value="ECO:0007669"/>
    <property type="project" value="TreeGrafter"/>
</dbReference>
<dbReference type="PATRIC" id="fig|29557.3.peg.364"/>
<dbReference type="InterPro" id="IPR050742">
    <property type="entry name" value="Helicase_Restrict-Modif_Enz"/>
</dbReference>
<protein>
    <recommendedName>
        <fullName evidence="1">Helicase/UvrB N-terminal domain-containing protein</fullName>
    </recommendedName>
</protein>
<reference evidence="2 3" key="1">
    <citation type="submission" date="2016-03" db="EMBL/GenBank/DDBJ databases">
        <title>Genome sequence of Mycoplasma gallinarum strain Mgn_IPT.</title>
        <authorList>
            <person name="Yacoub E."/>
            <person name="Sirand-Pugnet P."/>
            <person name="Barre A."/>
            <person name="Maurier F."/>
            <person name="Blanchard A."/>
            <person name="Ben Abdelmoumen B.M."/>
        </authorList>
    </citation>
    <scope>NUCLEOTIDE SEQUENCE [LARGE SCALE GENOMIC DNA]</scope>
    <source>
        <strain evidence="2 3">Mgn_IPT</strain>
    </source>
</reference>
<dbReference type="Pfam" id="PF04851">
    <property type="entry name" value="ResIII"/>
    <property type="match status" value="1"/>
</dbReference>
<dbReference type="EMBL" id="LVLH01000033">
    <property type="protein sequence ID" value="OAB48891.1"/>
    <property type="molecule type" value="Genomic_DNA"/>
</dbReference>
<evidence type="ECO:0000313" key="2">
    <source>
        <dbReference type="EMBL" id="OAB48891.1"/>
    </source>
</evidence>
<dbReference type="GO" id="GO:0016787">
    <property type="term" value="F:hydrolase activity"/>
    <property type="evidence" value="ECO:0007669"/>
    <property type="project" value="InterPro"/>
</dbReference>
<feature type="domain" description="Helicase/UvrB N-terminal" evidence="1">
    <location>
        <begin position="1"/>
        <end position="199"/>
    </location>
</feature>
<keyword evidence="3" id="KW-1185">Reference proteome</keyword>
<evidence type="ECO:0000259" key="1">
    <source>
        <dbReference type="Pfam" id="PF04851"/>
    </source>
</evidence>